<proteinExistence type="predicted"/>
<evidence type="ECO:0000256" key="1">
    <source>
        <dbReference type="SAM" id="SignalP"/>
    </source>
</evidence>
<protein>
    <recommendedName>
        <fullName evidence="4">YARHG domain-containing protein</fullName>
    </recommendedName>
</protein>
<sequence>MGILIVFLVLLVAAPASAGSADLGQEASEASESTVLVEGVRAFRFVEIWKGVPGEGAPAEIFTAHPDVLVRRAYFGEEIQGEWLEPFTCEELSVVEAAVYARNRFAFAKDDLNERFFTLDPYWTPIPTVNSETISGIFSNRDRHTLLVTRRVAEEHGCNNSAPQVFDYENDTSDCTCHMDVIDVEVNHSGLMPTVEQ</sequence>
<feature type="chain" id="PRO_5014695568" description="YARHG domain-containing protein" evidence="1">
    <location>
        <begin position="19"/>
        <end position="197"/>
    </location>
</feature>
<dbReference type="AlphaFoldDB" id="A0A2M7XE24"/>
<evidence type="ECO:0000313" key="3">
    <source>
        <dbReference type="Proteomes" id="UP000229385"/>
    </source>
</evidence>
<comment type="caution">
    <text evidence="2">The sequence shown here is derived from an EMBL/GenBank/DDBJ whole genome shotgun (WGS) entry which is preliminary data.</text>
</comment>
<name>A0A2M7XE24_9BACT</name>
<feature type="signal peptide" evidence="1">
    <location>
        <begin position="1"/>
        <end position="18"/>
    </location>
</feature>
<dbReference type="Proteomes" id="UP000229385">
    <property type="component" value="Unassembled WGS sequence"/>
</dbReference>
<accession>A0A2M7XE24</accession>
<dbReference type="EMBL" id="PFWU01000011">
    <property type="protein sequence ID" value="PJA46092.1"/>
    <property type="molecule type" value="Genomic_DNA"/>
</dbReference>
<evidence type="ECO:0000313" key="2">
    <source>
        <dbReference type="EMBL" id="PJA46092.1"/>
    </source>
</evidence>
<evidence type="ECO:0008006" key="4">
    <source>
        <dbReference type="Google" id="ProtNLM"/>
    </source>
</evidence>
<organism evidence="2 3">
    <name type="scientific">Candidatus Uhrbacteria bacterium CG_4_9_14_3_um_filter_50_9</name>
    <dbReference type="NCBI Taxonomy" id="1975035"/>
    <lineage>
        <taxon>Bacteria</taxon>
        <taxon>Candidatus Uhriibacteriota</taxon>
    </lineage>
</organism>
<gene>
    <name evidence="2" type="ORF">CO174_00915</name>
</gene>
<keyword evidence="1" id="KW-0732">Signal</keyword>
<reference evidence="3" key="1">
    <citation type="submission" date="2017-09" db="EMBL/GenBank/DDBJ databases">
        <title>Depth-based differentiation of microbial function through sediment-hosted aquifers and enrichment of novel symbionts in the deep terrestrial subsurface.</title>
        <authorList>
            <person name="Probst A.J."/>
            <person name="Ladd B."/>
            <person name="Jarett J.K."/>
            <person name="Geller-Mcgrath D.E."/>
            <person name="Sieber C.M.K."/>
            <person name="Emerson J.B."/>
            <person name="Anantharaman K."/>
            <person name="Thomas B.C."/>
            <person name="Malmstrom R."/>
            <person name="Stieglmeier M."/>
            <person name="Klingl A."/>
            <person name="Woyke T."/>
            <person name="Ryan C.M."/>
            <person name="Banfield J.F."/>
        </authorList>
    </citation>
    <scope>NUCLEOTIDE SEQUENCE [LARGE SCALE GENOMIC DNA]</scope>
</reference>